<comment type="caution">
    <text evidence="2">The sequence shown here is derived from an EMBL/GenBank/DDBJ whole genome shotgun (WGS) entry which is preliminary data.</text>
</comment>
<reference evidence="2 3" key="1">
    <citation type="submission" date="2020-07" db="EMBL/GenBank/DDBJ databases">
        <title>Genomic Encyclopedia of Type Strains, Phase IV (KMG-V): Genome sequencing to study the core and pangenomes of soil and plant-associated prokaryotes.</title>
        <authorList>
            <person name="Whitman W."/>
        </authorList>
    </citation>
    <scope>NUCLEOTIDE SEQUENCE [LARGE SCALE GENOMIC DNA]</scope>
    <source>
        <strain evidence="2 3">RH4WT92</strain>
    </source>
</reference>
<name>A0ABR6AV63_9HYPH</name>
<keyword evidence="3" id="KW-1185">Reference proteome</keyword>
<evidence type="ECO:0000313" key="2">
    <source>
        <dbReference type="EMBL" id="MBA8853364.1"/>
    </source>
</evidence>
<dbReference type="EMBL" id="JACGXG010000010">
    <property type="protein sequence ID" value="MBA8853364.1"/>
    <property type="molecule type" value="Genomic_DNA"/>
</dbReference>
<dbReference type="Proteomes" id="UP000578622">
    <property type="component" value="Unassembled WGS sequence"/>
</dbReference>
<dbReference type="RefSeq" id="WP_162713446.1">
    <property type="nucleotide sequence ID" value="NZ_JACGXG010000010.1"/>
</dbReference>
<gene>
    <name evidence="2" type="ORF">FHW20_004344</name>
</gene>
<evidence type="ECO:0000313" key="3">
    <source>
        <dbReference type="Proteomes" id="UP000578622"/>
    </source>
</evidence>
<accession>A0ABR6AV63</accession>
<organism evidence="2 3">
    <name type="scientific">Brucella intermedia</name>
    <dbReference type="NCBI Taxonomy" id="94625"/>
    <lineage>
        <taxon>Bacteria</taxon>
        <taxon>Pseudomonadati</taxon>
        <taxon>Pseudomonadota</taxon>
        <taxon>Alphaproteobacteria</taxon>
        <taxon>Hyphomicrobiales</taxon>
        <taxon>Brucellaceae</taxon>
        <taxon>Brucella/Ochrobactrum group</taxon>
        <taxon>Brucella</taxon>
    </lineage>
</organism>
<feature type="region of interest" description="Disordered" evidence="1">
    <location>
        <begin position="1"/>
        <end position="26"/>
    </location>
</feature>
<proteinExistence type="predicted"/>
<protein>
    <submittedName>
        <fullName evidence="2">TolA-binding protein</fullName>
    </submittedName>
</protein>
<sequence>MRILDGKRNGHRAQYDQGSARHGSMEKSEMWRRIWAEMKIWAAAMEGIDDPQGELLAHLERRIQALEERIERLQLAQKTGIVRQSTG</sequence>
<evidence type="ECO:0000256" key="1">
    <source>
        <dbReference type="SAM" id="MobiDB-lite"/>
    </source>
</evidence>